<dbReference type="VEuPathDB" id="MicrosporidiaDB:A0H76_2658"/>
<dbReference type="AlphaFoldDB" id="A0A1X0QJI5"/>
<accession>A0A1X0QJI5</accession>
<organism evidence="1 2">
    <name type="scientific">Hepatospora eriocheir</name>
    <dbReference type="NCBI Taxonomy" id="1081669"/>
    <lineage>
        <taxon>Eukaryota</taxon>
        <taxon>Fungi</taxon>
        <taxon>Fungi incertae sedis</taxon>
        <taxon>Microsporidia</taxon>
        <taxon>Hepatosporidae</taxon>
        <taxon>Hepatospora</taxon>
    </lineage>
</organism>
<dbReference type="EMBL" id="LTAI01000088">
    <property type="protein sequence ID" value="ORD99936.1"/>
    <property type="molecule type" value="Genomic_DNA"/>
</dbReference>
<evidence type="ECO:0000313" key="1">
    <source>
        <dbReference type="EMBL" id="ORD99936.1"/>
    </source>
</evidence>
<evidence type="ECO:0000313" key="2">
    <source>
        <dbReference type="Proteomes" id="UP000192501"/>
    </source>
</evidence>
<name>A0A1X0QJI5_9MICR</name>
<proteinExistence type="predicted"/>
<reference evidence="1 2" key="1">
    <citation type="journal article" date="2017" name="Environ. Microbiol.">
        <title>Decay of the glycolytic pathway and adaptation to intranuclear parasitism within Enterocytozoonidae microsporidia.</title>
        <authorList>
            <person name="Wiredu Boakye D."/>
            <person name="Jaroenlak P."/>
            <person name="Prachumwat A."/>
            <person name="Williams T.A."/>
            <person name="Bateman K.S."/>
            <person name="Itsathitphaisarn O."/>
            <person name="Sritunyalucksana K."/>
            <person name="Paszkiewicz K.H."/>
            <person name="Moore K.A."/>
            <person name="Stentiford G.D."/>
            <person name="Williams B.A."/>
        </authorList>
    </citation>
    <scope>NUCLEOTIDE SEQUENCE [LARGE SCALE GENOMIC DNA]</scope>
    <source>
        <strain evidence="2">canceri</strain>
    </source>
</reference>
<protein>
    <submittedName>
        <fullName evidence="1">Uncharacterized protein</fullName>
    </submittedName>
</protein>
<comment type="caution">
    <text evidence="1">The sequence shown here is derived from an EMBL/GenBank/DDBJ whole genome shotgun (WGS) entry which is preliminary data.</text>
</comment>
<dbReference type="Proteomes" id="UP000192501">
    <property type="component" value="Unassembled WGS sequence"/>
</dbReference>
<gene>
    <name evidence="1" type="ORF">A0H76_2658</name>
</gene>
<sequence>MNFFNEIKQIEKDLESLVFITNNHKEFKKNKSYNKDYLSGFRSKISDNVDETNEFLKGVKNYDHKRIKDLAITTDSIEEAMRIFFNLVEYHKVCIDDFEELALSLFKLILNFLSSLNQSKITKTLMEISEDSSFVNFYSELYNLYIESIEESMIFMVNKYENYKTKF</sequence>